<dbReference type="EMBL" id="CP062938">
    <property type="protein sequence ID" value="QOL31619.1"/>
    <property type="molecule type" value="Genomic_DNA"/>
</dbReference>
<dbReference type="SUPFAM" id="SSF53474">
    <property type="entry name" value="alpha/beta-Hydrolases"/>
    <property type="match status" value="1"/>
</dbReference>
<dbReference type="Proteomes" id="UP000593943">
    <property type="component" value="Chromosome"/>
</dbReference>
<dbReference type="KEGG" id="beu:BE0216_03455"/>
<organism evidence="3 5">
    <name type="scientific">Bifidobacterium eulemuris</name>
    <dbReference type="NCBI Taxonomy" id="1765219"/>
    <lineage>
        <taxon>Bacteria</taxon>
        <taxon>Bacillati</taxon>
        <taxon>Actinomycetota</taxon>
        <taxon>Actinomycetes</taxon>
        <taxon>Bifidobacteriales</taxon>
        <taxon>Bifidobacteriaceae</taxon>
        <taxon>Bifidobacterium</taxon>
    </lineage>
</organism>
<accession>A0A261GAR3</accession>
<dbReference type="Gene3D" id="3.40.50.1820">
    <property type="entry name" value="alpha/beta hydrolase"/>
    <property type="match status" value="1"/>
</dbReference>
<evidence type="ECO:0000313" key="3">
    <source>
        <dbReference type="EMBL" id="OZG68333.1"/>
    </source>
</evidence>
<evidence type="ECO:0000259" key="2">
    <source>
        <dbReference type="Pfam" id="PF07819"/>
    </source>
</evidence>
<dbReference type="Proteomes" id="UP000216057">
    <property type="component" value="Unassembled WGS sequence"/>
</dbReference>
<reference evidence="3 5" key="1">
    <citation type="journal article" date="2017" name="BMC Genomics">
        <title>Comparative genomic and phylogenomic analyses of the Bifidobacteriaceae family.</title>
        <authorList>
            <person name="Lugli G.A."/>
            <person name="Milani C."/>
            <person name="Turroni F."/>
            <person name="Duranti S."/>
            <person name="Mancabelli L."/>
            <person name="Mangifesta M."/>
            <person name="Ferrario C."/>
            <person name="Modesto M."/>
            <person name="Mattarelli P."/>
            <person name="Jiri K."/>
            <person name="van Sinderen D."/>
            <person name="Ventura M."/>
        </authorList>
    </citation>
    <scope>NUCLEOTIDE SEQUENCE [LARGE SCALE GENOMIC DNA]</scope>
    <source>
        <strain evidence="3 5">DSM 100216</strain>
    </source>
</reference>
<proteinExistence type="predicted"/>
<reference evidence="4 6" key="2">
    <citation type="submission" date="2020-10" db="EMBL/GenBank/DDBJ databases">
        <title>Genome sequencing of Bifidobacterium eulemuris_DSMZ_100216.</title>
        <authorList>
            <person name="Kim J."/>
        </authorList>
    </citation>
    <scope>NUCLEOTIDE SEQUENCE [LARGE SCALE GENOMIC DNA]</scope>
    <source>
        <strain evidence="4 6">DSM 100216</strain>
    </source>
</reference>
<dbReference type="OrthoDB" id="5095936at2"/>
<feature type="region of interest" description="Disordered" evidence="1">
    <location>
        <begin position="426"/>
        <end position="447"/>
    </location>
</feature>
<name>A0A261GAR3_9BIFI</name>
<dbReference type="EMBL" id="MWWZ01000006">
    <property type="protein sequence ID" value="OZG68333.1"/>
    <property type="molecule type" value="Genomic_DNA"/>
</dbReference>
<dbReference type="Pfam" id="PF07819">
    <property type="entry name" value="PGAP1"/>
    <property type="match status" value="1"/>
</dbReference>
<sequence length="525" mass="55020">MSWQVTSHIYGGKGFAPATVEEYARIARALDSEACALGALSASWSSTGVQLGSHRASAPMCPTLASGDITVVDARHTTLPFTTLAARCSDHAVECRRLGDTLADMAQLLIRAHSLYADAELASRRILTEVVQVGTQLKPGYAAAGTGALAAGGLLAGWAVEGRPNPAWMSTTTSRFQEGVMSGIGAKVGGVPVGMGLARTNEVNTAAGRIAGVSAPVKNLAQGDRLHVREVASRTPVVRASASVGESLENLRRLAEERLGKVDLDSGLEYATIAIQRYERADGSNAWLVTIPGTDGKPDSPFGWAQNVELMSADAERRMRADSARMVVEAMEQAGIGADEPVALIGHSQGGIVAAAIAADKADDYNIQHVVTAGSPVANHPIGEHTWVTSIEVDDELVAALDGAENPATDNWLTVRGTVSLAPAATEASVDENGSCTPGSTPVAGSTPFDAAPVLGSTTQRELSHWLKYHQAAYQNATDLGSPALQRHEQHFQETIAGELKETRYFEGRMTRSATLAPAESDSPA</sequence>
<dbReference type="GO" id="GO:0016788">
    <property type="term" value="F:hydrolase activity, acting on ester bonds"/>
    <property type="evidence" value="ECO:0007669"/>
    <property type="project" value="InterPro"/>
</dbReference>
<evidence type="ECO:0000313" key="4">
    <source>
        <dbReference type="EMBL" id="QOL31619.1"/>
    </source>
</evidence>
<feature type="domain" description="GPI inositol-deacylase PGAP1-like alpha/beta" evidence="2">
    <location>
        <begin position="337"/>
        <end position="384"/>
    </location>
</feature>
<feature type="compositionally biased region" description="Polar residues" evidence="1">
    <location>
        <begin position="432"/>
        <end position="444"/>
    </location>
</feature>
<keyword evidence="4" id="KW-0378">Hydrolase</keyword>
<dbReference type="AlphaFoldDB" id="A0A261GAR3"/>
<keyword evidence="6" id="KW-1185">Reference proteome</keyword>
<evidence type="ECO:0000256" key="1">
    <source>
        <dbReference type="SAM" id="MobiDB-lite"/>
    </source>
</evidence>
<evidence type="ECO:0000313" key="6">
    <source>
        <dbReference type="Proteomes" id="UP000593943"/>
    </source>
</evidence>
<evidence type="ECO:0000313" key="5">
    <source>
        <dbReference type="Proteomes" id="UP000216057"/>
    </source>
</evidence>
<protein>
    <submittedName>
        <fullName evidence="4">Alpha/beta fold hydrolase</fullName>
    </submittedName>
</protein>
<dbReference type="InterPro" id="IPR029058">
    <property type="entry name" value="AB_hydrolase_fold"/>
</dbReference>
<dbReference type="InterPro" id="IPR012908">
    <property type="entry name" value="PGAP1-ab_dom-like"/>
</dbReference>
<dbReference type="RefSeq" id="WP_094636909.1">
    <property type="nucleotide sequence ID" value="NZ_CP062938.1"/>
</dbReference>
<gene>
    <name evidence="4" type="ORF">BE0216_03455</name>
    <name evidence="3" type="ORF">BEUL_1346</name>
</gene>